<dbReference type="AlphaFoldDB" id="A0A0K6GGQ9"/>
<name>A0A0K6GGQ9_9AGAM</name>
<feature type="compositionally biased region" description="Low complexity" evidence="1">
    <location>
        <begin position="487"/>
        <end position="496"/>
    </location>
</feature>
<dbReference type="Gene3D" id="3.90.640.10">
    <property type="entry name" value="Actin, Chain A, domain 4"/>
    <property type="match status" value="1"/>
</dbReference>
<evidence type="ECO:0000256" key="1">
    <source>
        <dbReference type="SAM" id="MobiDB-lite"/>
    </source>
</evidence>
<keyword evidence="3" id="KW-1185">Reference proteome</keyword>
<feature type="region of interest" description="Disordered" evidence="1">
    <location>
        <begin position="487"/>
        <end position="519"/>
    </location>
</feature>
<sequence length="519" mass="57468">MIYTSSAAATRTTLVAFHTTTVPATNKSPEPESITEPPPLALALTPKVLTDLESELIDRPYAKLAREAERVKAISSVNAEVNAGVGGMLNGGDFKTTLERKAFDKATEDLELYPPGWKHPRSAGSNRREECCWIASASFMIRRLWTHPTRSAKLANNVDADEACVLSTAFYGASPSRQFRAEPVQGSGYRCSHNLPGLYWREQVRGREPSQDQNYTSPYQVRNRDRKDLDSEAPATFRCRHWIQGCEFPTLQYKIMGAKAAYHNLTERGAIDAAVKLTVLCSESDWRASLRLQPSRMLLTLDTDSSTISASEGTKRESELKKPAEKLPSSEMTPSLEPVITKPRSLEEKKAGRERLVSSAAASTKHEREEAFNALKGFPYRFRCLPSGLGESLFNGFSIAGKRAKVKAAIHGSMNPSPMQMPKKSRPSATRSRRWKTPSGTRYNEAETGPQALKDLQHVMSATAILNERVNFRDGLAWDEGAEYGSAAYEEAGGESFQDDDEYDSQGQDTGDSQVKDLR</sequence>
<feature type="region of interest" description="Disordered" evidence="1">
    <location>
        <begin position="412"/>
        <end position="450"/>
    </location>
</feature>
<dbReference type="Proteomes" id="UP000044841">
    <property type="component" value="Unassembled WGS sequence"/>
</dbReference>
<feature type="region of interest" description="Disordered" evidence="1">
    <location>
        <begin position="305"/>
        <end position="362"/>
    </location>
</feature>
<reference evidence="2 3" key="1">
    <citation type="submission" date="2015-07" db="EMBL/GenBank/DDBJ databases">
        <authorList>
            <person name="Noorani M."/>
        </authorList>
    </citation>
    <scope>NUCLEOTIDE SEQUENCE [LARGE SCALE GENOMIC DNA]</scope>
    <source>
        <strain evidence="2">BBA 69670</strain>
    </source>
</reference>
<protein>
    <submittedName>
        <fullName evidence="2">Uncharacterized protein</fullName>
    </submittedName>
</protein>
<feature type="compositionally biased region" description="Basic and acidic residues" evidence="1">
    <location>
        <begin position="313"/>
        <end position="325"/>
    </location>
</feature>
<accession>A0A0K6GGQ9</accession>
<dbReference type="EMBL" id="CYGV01001845">
    <property type="protein sequence ID" value="CUA77646.1"/>
    <property type="molecule type" value="Genomic_DNA"/>
</dbReference>
<organism evidence="2 3">
    <name type="scientific">Rhizoctonia solani</name>
    <dbReference type="NCBI Taxonomy" id="456999"/>
    <lineage>
        <taxon>Eukaryota</taxon>
        <taxon>Fungi</taxon>
        <taxon>Dikarya</taxon>
        <taxon>Basidiomycota</taxon>
        <taxon>Agaricomycotina</taxon>
        <taxon>Agaricomycetes</taxon>
        <taxon>Cantharellales</taxon>
        <taxon>Ceratobasidiaceae</taxon>
        <taxon>Rhizoctonia</taxon>
    </lineage>
</organism>
<proteinExistence type="predicted"/>
<evidence type="ECO:0000313" key="3">
    <source>
        <dbReference type="Proteomes" id="UP000044841"/>
    </source>
</evidence>
<feature type="region of interest" description="Disordered" evidence="1">
    <location>
        <begin position="206"/>
        <end position="227"/>
    </location>
</feature>
<gene>
    <name evidence="2" type="ORF">RSOLAG22IIIB_06698</name>
</gene>
<feature type="compositionally biased region" description="Basic residues" evidence="1">
    <location>
        <begin position="423"/>
        <end position="436"/>
    </location>
</feature>
<feature type="compositionally biased region" description="Polar residues" evidence="1">
    <location>
        <begin position="211"/>
        <end position="220"/>
    </location>
</feature>
<feature type="compositionally biased region" description="Basic and acidic residues" evidence="1">
    <location>
        <begin position="344"/>
        <end position="356"/>
    </location>
</feature>
<evidence type="ECO:0000313" key="2">
    <source>
        <dbReference type="EMBL" id="CUA77646.1"/>
    </source>
</evidence>